<protein>
    <submittedName>
        <fullName evidence="1">Uncharacterized protein</fullName>
    </submittedName>
</protein>
<evidence type="ECO:0000313" key="1">
    <source>
        <dbReference type="EMBL" id="MPM42382.1"/>
    </source>
</evidence>
<comment type="caution">
    <text evidence="1">The sequence shown here is derived from an EMBL/GenBank/DDBJ whole genome shotgun (WGS) entry which is preliminary data.</text>
</comment>
<dbReference type="EMBL" id="VSSQ01009710">
    <property type="protein sequence ID" value="MPM42382.1"/>
    <property type="molecule type" value="Genomic_DNA"/>
</dbReference>
<sequence>MIVSVVQFDDVPGVVGVVVDADTLDAGFVHQQAQRVGKAHADALFADERSARAVRRTVLISFDVSIGDIVNDVRIDGILLFIIRRVRLHNRSKNLIRFIQQFIVCREIRRQLVLRGNDLGAEERCGVQRGERLQQGDALLIEEIYADTPDALQFGNWGIILNAIVAAHIEALHVRKRVYKLNIADFVVGKPELGEFCQTAERRQIGNLVKIQIQFCEILQSRKRTDVRHEVMDQVERFQPGKSAQRRERLDTVAAKRERFQVFQASQRTDIR</sequence>
<organism evidence="1">
    <name type="scientific">bioreactor metagenome</name>
    <dbReference type="NCBI Taxonomy" id="1076179"/>
    <lineage>
        <taxon>unclassified sequences</taxon>
        <taxon>metagenomes</taxon>
        <taxon>ecological metagenomes</taxon>
    </lineage>
</organism>
<gene>
    <name evidence="1" type="ORF">SDC9_89047</name>
</gene>
<accession>A0A644ZNG2</accession>
<proteinExistence type="predicted"/>
<reference evidence="1" key="1">
    <citation type="submission" date="2019-08" db="EMBL/GenBank/DDBJ databases">
        <authorList>
            <person name="Kucharzyk K."/>
            <person name="Murdoch R.W."/>
            <person name="Higgins S."/>
            <person name="Loffler F."/>
        </authorList>
    </citation>
    <scope>NUCLEOTIDE SEQUENCE</scope>
</reference>
<name>A0A644ZNG2_9ZZZZ</name>
<dbReference type="AlphaFoldDB" id="A0A644ZNG2"/>